<dbReference type="EMBL" id="CAESAK010000139">
    <property type="protein sequence ID" value="CAB4341672.1"/>
    <property type="molecule type" value="Genomic_DNA"/>
</dbReference>
<name>A0A6J5ZKH6_9ZZZZ</name>
<dbReference type="AlphaFoldDB" id="A0A6J5ZKH6"/>
<dbReference type="Pfam" id="PF13558">
    <property type="entry name" value="SbcC_Walker_B"/>
    <property type="match status" value="1"/>
</dbReference>
<organism evidence="1">
    <name type="scientific">freshwater metagenome</name>
    <dbReference type="NCBI Taxonomy" id="449393"/>
    <lineage>
        <taxon>unclassified sequences</taxon>
        <taxon>metagenomes</taxon>
        <taxon>ecological metagenomes</taxon>
    </lineage>
</organism>
<gene>
    <name evidence="1" type="ORF">UFOPK3775_00964</name>
</gene>
<proteinExistence type="predicted"/>
<accession>A0A6J5ZKH6</accession>
<dbReference type="PANTHER" id="PTHR32114">
    <property type="entry name" value="ABC TRANSPORTER ABCH.3"/>
    <property type="match status" value="1"/>
</dbReference>
<protein>
    <submittedName>
        <fullName evidence="1">Unannotated protein</fullName>
    </submittedName>
</protein>
<reference evidence="1" key="1">
    <citation type="submission" date="2020-05" db="EMBL/GenBank/DDBJ databases">
        <authorList>
            <person name="Chiriac C."/>
            <person name="Salcher M."/>
            <person name="Ghai R."/>
            <person name="Kavagutti S V."/>
        </authorList>
    </citation>
    <scope>NUCLEOTIDE SEQUENCE</scope>
</reference>
<sequence length="113" mass="12123">MDYFAGKERPAETLSGGETFYASLALALGLVEVVKGDNGGIELGTLFIDEGFGSLSDDTLEEVLDVLEDLREERVIGIISHVEGMKSQIPIRLEVRPTDQGPSVVKMAIADIG</sequence>
<dbReference type="InterPro" id="IPR027417">
    <property type="entry name" value="P-loop_NTPase"/>
</dbReference>
<dbReference type="Gene3D" id="3.40.50.300">
    <property type="entry name" value="P-loop containing nucleotide triphosphate hydrolases"/>
    <property type="match status" value="1"/>
</dbReference>
<dbReference type="PANTHER" id="PTHR32114:SF2">
    <property type="entry name" value="ABC TRANSPORTER ABCH.3"/>
    <property type="match status" value="1"/>
</dbReference>
<evidence type="ECO:0000313" key="1">
    <source>
        <dbReference type="EMBL" id="CAB4341672.1"/>
    </source>
</evidence>
<dbReference type="SUPFAM" id="SSF52540">
    <property type="entry name" value="P-loop containing nucleoside triphosphate hydrolases"/>
    <property type="match status" value="1"/>
</dbReference>